<dbReference type="AlphaFoldDB" id="A0A7J6RW85"/>
<feature type="non-terminal residue" evidence="2">
    <location>
        <position position="234"/>
    </location>
</feature>
<feature type="non-terminal residue" evidence="2">
    <location>
        <position position="1"/>
    </location>
</feature>
<feature type="region of interest" description="Disordered" evidence="1">
    <location>
        <begin position="187"/>
        <end position="208"/>
    </location>
</feature>
<organism evidence="2 3">
    <name type="scientific">Perkinsus olseni</name>
    <name type="common">Perkinsus atlanticus</name>
    <dbReference type="NCBI Taxonomy" id="32597"/>
    <lineage>
        <taxon>Eukaryota</taxon>
        <taxon>Sar</taxon>
        <taxon>Alveolata</taxon>
        <taxon>Perkinsozoa</taxon>
        <taxon>Perkinsea</taxon>
        <taxon>Perkinsida</taxon>
        <taxon>Perkinsidae</taxon>
        <taxon>Perkinsus</taxon>
    </lineage>
</organism>
<keyword evidence="3" id="KW-1185">Reference proteome</keyword>
<gene>
    <name evidence="2" type="ORF">FOZ63_010984</name>
</gene>
<feature type="region of interest" description="Disordered" evidence="1">
    <location>
        <begin position="64"/>
        <end position="122"/>
    </location>
</feature>
<evidence type="ECO:0000313" key="3">
    <source>
        <dbReference type="Proteomes" id="UP000553632"/>
    </source>
</evidence>
<reference evidence="2 3" key="1">
    <citation type="submission" date="2020-04" db="EMBL/GenBank/DDBJ databases">
        <title>Perkinsus olseni comparative genomics.</title>
        <authorList>
            <person name="Bogema D.R."/>
        </authorList>
    </citation>
    <scope>NUCLEOTIDE SEQUENCE [LARGE SCALE GENOMIC DNA]</scope>
    <source>
        <strain evidence="2 3">ATCC PRA-207</strain>
    </source>
</reference>
<feature type="compositionally biased region" description="Basic and acidic residues" evidence="1">
    <location>
        <begin position="86"/>
        <end position="97"/>
    </location>
</feature>
<name>A0A7J6RW85_PEROL</name>
<comment type="caution">
    <text evidence="2">The sequence shown here is derived from an EMBL/GenBank/DDBJ whole genome shotgun (WGS) entry which is preliminary data.</text>
</comment>
<proteinExistence type="predicted"/>
<protein>
    <submittedName>
        <fullName evidence="2">Uncharacterized protein</fullName>
    </submittedName>
</protein>
<feature type="compositionally biased region" description="Low complexity" evidence="1">
    <location>
        <begin position="188"/>
        <end position="200"/>
    </location>
</feature>
<evidence type="ECO:0000313" key="2">
    <source>
        <dbReference type="EMBL" id="KAF4724040.1"/>
    </source>
</evidence>
<feature type="compositionally biased region" description="Polar residues" evidence="1">
    <location>
        <begin position="103"/>
        <end position="119"/>
    </location>
</feature>
<dbReference type="Proteomes" id="UP000553632">
    <property type="component" value="Unassembled WGS sequence"/>
</dbReference>
<accession>A0A7J6RW85</accession>
<evidence type="ECO:0000256" key="1">
    <source>
        <dbReference type="SAM" id="MobiDB-lite"/>
    </source>
</evidence>
<dbReference type="EMBL" id="JABANO010023127">
    <property type="protein sequence ID" value="KAF4724040.1"/>
    <property type="molecule type" value="Genomic_DNA"/>
</dbReference>
<sequence length="234" mass="24949">VGGRSLLHPRVATAASFANAALGCLGRAGEATVALLALFCIWHTLPGSSLSTTGVYDHRIKKMAQASPGPPAPAVNTALCDDDTDDGKMTAADKSRLEAATAAEQQGGRQTEKNASTPSKRGRFTLELVEERRHHYQHTEQQLYVTHANCDLALSPAPSSSLAVITPQQRKFVKKVGRFVVEEDVDVETTTNSESGSGSTARAPSRRRIGRFEVAPHEGSGSVTPSLMVYPVLE</sequence>